<dbReference type="SUPFAM" id="SSF46785">
    <property type="entry name" value="Winged helix' DNA-binding domain"/>
    <property type="match status" value="1"/>
</dbReference>
<evidence type="ECO:0000256" key="7">
    <source>
        <dbReference type="RuleBase" id="RU003796"/>
    </source>
</evidence>
<dbReference type="PANTHER" id="PTHR12548:SF9">
    <property type="entry name" value="TRANSCRIPTION FACTOR DP"/>
    <property type="match status" value="1"/>
</dbReference>
<sequence length="497" mass="56839">MDERETSSTPSELVTHLARRAVTSSGQNSYVGAGATRRFSTHPSAGPHMSVSSVVPNRHMSVNRISTHPADSSSVYQAKRTLSSNYACDLQLIRKFPRSTDKSKGLRHFSTKVCEKVKEKGHTNYNEARVADELVSEYFDSADVQPTDTEKQQYDMKNIRRRVYDALNVLMAMNIIEKEKKEIRWVGLPTSSVQECRKLEEEKAKRQERIRHKADQLQELIIQLVAYKTLVEKNRELERDSGRPEEDSILYLPFIIVNTAKKTFIDCAISHDKTEYLFNFDQPFEIHDDIEVLKRLGLAYGLDRGEVNDIDRNKIKSYLPFCLRDYVDQIIDGTWNNAAYDIPSNIVSTVNTSQDNKQTVYAVASTPRVEESTVSIPRGYHQPKRLVSSSARAIPPVLPRTVITGTNAVQTNSDSKYITTSSNGYCTIRAPVRRYNMQQESSSNTQQRVFNASRHITYTIQDVGQDQLSEEQQYEEVYEDEEEENLGYEYVLCKIIL</sequence>
<dbReference type="GO" id="GO:0051726">
    <property type="term" value="P:regulation of cell cycle"/>
    <property type="evidence" value="ECO:0007669"/>
    <property type="project" value="InterPro"/>
</dbReference>
<accession>A0A1I8EN69</accession>
<dbReference type="STRING" id="6293.A0A1I8EN69"/>
<name>A0A1I8EN69_WUCBA</name>
<dbReference type="Gene3D" id="1.20.140.80">
    <property type="entry name" value="Transcription factor DP"/>
    <property type="match status" value="1"/>
</dbReference>
<dbReference type="InterPro" id="IPR003316">
    <property type="entry name" value="E2F_WHTH_DNA-bd_dom"/>
</dbReference>
<evidence type="ECO:0000259" key="9">
    <source>
        <dbReference type="SMART" id="SM01372"/>
    </source>
</evidence>
<dbReference type="SUPFAM" id="SSF144074">
    <property type="entry name" value="E2F-DP heterodimerization region"/>
    <property type="match status" value="1"/>
</dbReference>
<dbReference type="GO" id="GO:0000977">
    <property type="term" value="F:RNA polymerase II transcription regulatory region sequence-specific DNA binding"/>
    <property type="evidence" value="ECO:0007669"/>
    <property type="project" value="TreeGrafter"/>
</dbReference>
<dbReference type="InterPro" id="IPR014889">
    <property type="entry name" value="Transc_factor_DP_C"/>
</dbReference>
<dbReference type="InterPro" id="IPR036388">
    <property type="entry name" value="WH-like_DNA-bd_sf"/>
</dbReference>
<keyword evidence="6 7" id="KW-0539">Nucleus</keyword>
<keyword evidence="5 7" id="KW-0804">Transcription</keyword>
<comment type="similarity">
    <text evidence="2 7">Belongs to the E2F/DP family.</text>
</comment>
<feature type="domain" description="Transcription factor DP C-terminal" evidence="8">
    <location>
        <begin position="194"/>
        <end position="337"/>
    </location>
</feature>
<reference evidence="10" key="1">
    <citation type="submission" date="2016-11" db="UniProtKB">
        <authorList>
            <consortium name="WormBaseParasite"/>
        </authorList>
    </citation>
    <scope>IDENTIFICATION</scope>
    <source>
        <strain evidence="10">pt0022</strain>
    </source>
</reference>
<evidence type="ECO:0000256" key="6">
    <source>
        <dbReference type="ARBA" id="ARBA00023242"/>
    </source>
</evidence>
<dbReference type="PANTHER" id="PTHR12548">
    <property type="entry name" value="TRANSCRIPTION FACTOR DP"/>
    <property type="match status" value="1"/>
</dbReference>
<keyword evidence="4 7" id="KW-0238">DNA-binding</keyword>
<dbReference type="FunFam" id="1.20.140.80:FF:000001">
    <property type="entry name" value="Transcription factor"/>
    <property type="match status" value="1"/>
</dbReference>
<dbReference type="GO" id="GO:0005634">
    <property type="term" value="C:nucleus"/>
    <property type="evidence" value="ECO:0007669"/>
    <property type="project" value="UniProtKB-SubCell"/>
</dbReference>
<dbReference type="InterPro" id="IPR015648">
    <property type="entry name" value="Transcrpt_fac_DP"/>
</dbReference>
<dbReference type="GO" id="GO:0000981">
    <property type="term" value="F:DNA-binding transcription factor activity, RNA polymerase II-specific"/>
    <property type="evidence" value="ECO:0007669"/>
    <property type="project" value="TreeGrafter"/>
</dbReference>
<organism evidence="10">
    <name type="scientific">Wuchereria bancrofti</name>
    <dbReference type="NCBI Taxonomy" id="6293"/>
    <lineage>
        <taxon>Eukaryota</taxon>
        <taxon>Metazoa</taxon>
        <taxon>Ecdysozoa</taxon>
        <taxon>Nematoda</taxon>
        <taxon>Chromadorea</taxon>
        <taxon>Rhabditida</taxon>
        <taxon>Spirurina</taxon>
        <taxon>Spiruromorpha</taxon>
        <taxon>Filarioidea</taxon>
        <taxon>Onchocercidae</taxon>
        <taxon>Wuchereria</taxon>
    </lineage>
</organism>
<feature type="domain" description="E2F/DP family winged-helix DNA-binding" evidence="9">
    <location>
        <begin position="101"/>
        <end position="187"/>
    </location>
</feature>
<dbReference type="GO" id="GO:0005667">
    <property type="term" value="C:transcription regulator complex"/>
    <property type="evidence" value="ECO:0007669"/>
    <property type="project" value="InterPro"/>
</dbReference>
<dbReference type="Gene3D" id="1.10.10.10">
    <property type="entry name" value="Winged helix-like DNA-binding domain superfamily/Winged helix DNA-binding domain"/>
    <property type="match status" value="1"/>
</dbReference>
<dbReference type="CDD" id="cd14458">
    <property type="entry name" value="DP_DD"/>
    <property type="match status" value="1"/>
</dbReference>
<dbReference type="InterPro" id="IPR037241">
    <property type="entry name" value="E2F-DP_heterodim"/>
</dbReference>
<dbReference type="InterPro" id="IPR036390">
    <property type="entry name" value="WH_DNA-bd_sf"/>
</dbReference>
<proteinExistence type="inferred from homology"/>
<dbReference type="InterPro" id="IPR038168">
    <property type="entry name" value="TF_DP_C_sf"/>
</dbReference>
<dbReference type="FunFam" id="1.10.10.10:FF:000047">
    <property type="entry name" value="Transcription factor"/>
    <property type="match status" value="1"/>
</dbReference>
<dbReference type="SMART" id="SM01138">
    <property type="entry name" value="DP"/>
    <property type="match status" value="1"/>
</dbReference>
<evidence type="ECO:0000256" key="3">
    <source>
        <dbReference type="ARBA" id="ARBA00023015"/>
    </source>
</evidence>
<evidence type="ECO:0000256" key="5">
    <source>
        <dbReference type="ARBA" id="ARBA00023163"/>
    </source>
</evidence>
<evidence type="ECO:0000256" key="2">
    <source>
        <dbReference type="ARBA" id="ARBA00010940"/>
    </source>
</evidence>
<evidence type="ECO:0000259" key="8">
    <source>
        <dbReference type="SMART" id="SM01138"/>
    </source>
</evidence>
<keyword evidence="3 7" id="KW-0805">Transcription regulation</keyword>
<evidence type="ECO:0000256" key="1">
    <source>
        <dbReference type="ARBA" id="ARBA00004123"/>
    </source>
</evidence>
<protein>
    <submittedName>
        <fullName evidence="10">Transcription factor Dp-2</fullName>
    </submittedName>
</protein>
<dbReference type="SMART" id="SM01372">
    <property type="entry name" value="E2F_TDP"/>
    <property type="match status" value="1"/>
</dbReference>
<comment type="subcellular location">
    <subcellularLocation>
        <location evidence="1 7">Nucleus</location>
    </subcellularLocation>
</comment>
<evidence type="ECO:0000256" key="4">
    <source>
        <dbReference type="ARBA" id="ARBA00023125"/>
    </source>
</evidence>
<dbReference type="AlphaFoldDB" id="A0A1I8EN69"/>
<dbReference type="WBParaSite" id="maker-PairedContig_3519-snap-gene-0.3-mRNA-1">
    <property type="protein sequence ID" value="maker-PairedContig_3519-snap-gene-0.3-mRNA-1"/>
    <property type="gene ID" value="maker-PairedContig_3519-snap-gene-0.3"/>
</dbReference>
<evidence type="ECO:0000313" key="10">
    <source>
        <dbReference type="WBParaSite" id="maker-PairedContig_3519-snap-gene-0.3-mRNA-1"/>
    </source>
</evidence>
<dbReference type="Pfam" id="PF08781">
    <property type="entry name" value="DP"/>
    <property type="match status" value="1"/>
</dbReference>
<dbReference type="Pfam" id="PF02319">
    <property type="entry name" value="WHD_E2F_TDP"/>
    <property type="match status" value="1"/>
</dbReference>